<comment type="caution">
    <text evidence="1">The sequence shown here is derived from an EMBL/GenBank/DDBJ whole genome shotgun (WGS) entry which is preliminary data.</text>
</comment>
<dbReference type="GO" id="GO:0005801">
    <property type="term" value="C:cis-Golgi network"/>
    <property type="evidence" value="ECO:0007669"/>
    <property type="project" value="InterPro"/>
</dbReference>
<dbReference type="GO" id="GO:0007030">
    <property type="term" value="P:Golgi organization"/>
    <property type="evidence" value="ECO:0007669"/>
    <property type="project" value="TreeGrafter"/>
</dbReference>
<organism evidence="1 2">
    <name type="scientific">Escallonia rubra</name>
    <dbReference type="NCBI Taxonomy" id="112253"/>
    <lineage>
        <taxon>Eukaryota</taxon>
        <taxon>Viridiplantae</taxon>
        <taxon>Streptophyta</taxon>
        <taxon>Embryophyta</taxon>
        <taxon>Tracheophyta</taxon>
        <taxon>Spermatophyta</taxon>
        <taxon>Magnoliopsida</taxon>
        <taxon>eudicotyledons</taxon>
        <taxon>Gunneridae</taxon>
        <taxon>Pentapetalae</taxon>
        <taxon>asterids</taxon>
        <taxon>campanulids</taxon>
        <taxon>Escalloniales</taxon>
        <taxon>Escalloniaceae</taxon>
        <taxon>Escallonia</taxon>
    </lineage>
</organism>
<evidence type="ECO:0000313" key="2">
    <source>
        <dbReference type="Proteomes" id="UP001187471"/>
    </source>
</evidence>
<dbReference type="PANTHER" id="PTHR13302:SF8">
    <property type="entry name" value="CONSERVED OLIGOMERIC GOLGI COMPLEX SUBUNIT 3"/>
    <property type="match status" value="1"/>
</dbReference>
<evidence type="ECO:0008006" key="3">
    <source>
        <dbReference type="Google" id="ProtNLM"/>
    </source>
</evidence>
<dbReference type="GO" id="GO:0006886">
    <property type="term" value="P:intracellular protein transport"/>
    <property type="evidence" value="ECO:0007669"/>
    <property type="project" value="InterPro"/>
</dbReference>
<accession>A0AA88QSG8</accession>
<dbReference type="Proteomes" id="UP001187471">
    <property type="component" value="Unassembled WGS sequence"/>
</dbReference>
<reference evidence="1" key="1">
    <citation type="submission" date="2022-12" db="EMBL/GenBank/DDBJ databases">
        <title>Draft genome assemblies for two species of Escallonia (Escalloniales).</title>
        <authorList>
            <person name="Chanderbali A."/>
            <person name="Dervinis C."/>
            <person name="Anghel I."/>
            <person name="Soltis D."/>
            <person name="Soltis P."/>
            <person name="Zapata F."/>
        </authorList>
    </citation>
    <scope>NUCLEOTIDE SEQUENCE</scope>
    <source>
        <strain evidence="1">UCBG92.1500</strain>
        <tissue evidence="1">Leaf</tissue>
    </source>
</reference>
<name>A0AA88QSG8_9ASTE</name>
<dbReference type="PANTHER" id="PTHR13302">
    <property type="entry name" value="CONSERVED OLIGOMERIC GOLGI COMPLEX COMPONENT 3"/>
    <property type="match status" value="1"/>
</dbReference>
<protein>
    <recommendedName>
        <fullName evidence="3">Component of oligomeric Golgi complex 3</fullName>
    </recommendedName>
</protein>
<dbReference type="GO" id="GO:0016020">
    <property type="term" value="C:membrane"/>
    <property type="evidence" value="ECO:0007669"/>
    <property type="project" value="InterPro"/>
</dbReference>
<dbReference type="EMBL" id="JAVXUO010002663">
    <property type="protein sequence ID" value="KAK2970719.1"/>
    <property type="molecule type" value="Genomic_DNA"/>
</dbReference>
<dbReference type="AlphaFoldDB" id="A0AA88QSG8"/>
<dbReference type="GO" id="GO:0006891">
    <property type="term" value="P:intra-Golgi vesicle-mediated transport"/>
    <property type="evidence" value="ECO:0007669"/>
    <property type="project" value="TreeGrafter"/>
</dbReference>
<dbReference type="InterPro" id="IPR007265">
    <property type="entry name" value="COG_su3"/>
</dbReference>
<evidence type="ECO:0000313" key="1">
    <source>
        <dbReference type="EMBL" id="KAK2970719.1"/>
    </source>
</evidence>
<gene>
    <name evidence="1" type="ORF">RJ640_015144</name>
</gene>
<keyword evidence="2" id="KW-1185">Reference proteome</keyword>
<proteinExistence type="predicted"/>
<sequence length="128" mass="14213">MLKAGLNNILKTPFSEITALHELEKSLKVTCEEFIMSVTKLVVDPMLSFVTKVTAVKVALSSGNQNQKLETVMARPLKDQAFASPDKVAELVQKVSTAVQQELPRVVAKMKLYLQNPSTRTILFKPIK</sequence>
<dbReference type="GO" id="GO:0017119">
    <property type="term" value="C:Golgi transport complex"/>
    <property type="evidence" value="ECO:0007669"/>
    <property type="project" value="TreeGrafter"/>
</dbReference>